<name>A0A2G0CC86_9BACT</name>
<evidence type="ECO:0000313" key="3">
    <source>
        <dbReference type="Proteomes" id="UP000226437"/>
    </source>
</evidence>
<gene>
    <name evidence="2" type="ORF">CGL56_14265</name>
</gene>
<dbReference type="RefSeq" id="WP_099107252.1">
    <property type="nucleotide sequence ID" value="NZ_JAATJF010000005.1"/>
</dbReference>
<dbReference type="Pfam" id="PF13480">
    <property type="entry name" value="Acetyltransf_6"/>
    <property type="match status" value="1"/>
</dbReference>
<organism evidence="2 3">
    <name type="scientific">Neolewinella marina</name>
    <dbReference type="NCBI Taxonomy" id="438751"/>
    <lineage>
        <taxon>Bacteria</taxon>
        <taxon>Pseudomonadati</taxon>
        <taxon>Bacteroidota</taxon>
        <taxon>Saprospiria</taxon>
        <taxon>Saprospirales</taxon>
        <taxon>Lewinellaceae</taxon>
        <taxon>Neolewinella</taxon>
    </lineage>
</organism>
<dbReference type="SUPFAM" id="SSF55729">
    <property type="entry name" value="Acyl-CoA N-acyltransferases (Nat)"/>
    <property type="match status" value="1"/>
</dbReference>
<evidence type="ECO:0000259" key="1">
    <source>
        <dbReference type="Pfam" id="PF13480"/>
    </source>
</evidence>
<comment type="caution">
    <text evidence="2">The sequence shown here is derived from an EMBL/GenBank/DDBJ whole genome shotgun (WGS) entry which is preliminary data.</text>
</comment>
<dbReference type="OrthoDB" id="240921at2"/>
<dbReference type="Proteomes" id="UP000226437">
    <property type="component" value="Unassembled WGS sequence"/>
</dbReference>
<dbReference type="InterPro" id="IPR016181">
    <property type="entry name" value="Acyl_CoA_acyltransferase"/>
</dbReference>
<keyword evidence="3" id="KW-1185">Reference proteome</keyword>
<reference evidence="2 3" key="1">
    <citation type="submission" date="2017-10" db="EMBL/GenBank/DDBJ databases">
        <title>The draft genome sequence of Lewinella marina KCTC 32374.</title>
        <authorList>
            <person name="Wang K."/>
        </authorList>
    </citation>
    <scope>NUCLEOTIDE SEQUENCE [LARGE SCALE GENOMIC DNA]</scope>
    <source>
        <strain evidence="2 3">MKG-38</strain>
    </source>
</reference>
<accession>A0A2G0CC86</accession>
<sequence length="401" mass="44764">MPTAFLPALCTATESGRSGVEVPGFPGWEVKRFTRPADFTGWPAGEMADPDFWMEPTTLSFLSAHPQGMTTGGLELRDRNSGRVLLLTVQVFRFQLRDNVADAAGSVVSRWNLRRRLLATCSAEVLSLGQLLASGNCGLAAPQSLPVADRVGLVLAVADMLAADYRAVLLKDLFPPDPSVERGLAAAGFYHLPADPVMELDLEPFADLDDYLHQLTSKYRVRYRRARGKLEGLNRHQLSPHEINRYADRLHELYRETTRGADFNVVALKHDYFRWLGETGVVHGYFCDAGRLVGFTTALPNGGRYQAHFLGLEEDYKHSHHLYHNMLFDLLSDALTGPFSVLDFGRTALEIKSSLGAVPRRSDTYLRLRPAALNRLVPRFVPAVYEPRDWQPRSPFRGDVG</sequence>
<proteinExistence type="predicted"/>
<dbReference type="EMBL" id="PDLO01000007">
    <property type="protein sequence ID" value="PHK97598.1"/>
    <property type="molecule type" value="Genomic_DNA"/>
</dbReference>
<evidence type="ECO:0000313" key="2">
    <source>
        <dbReference type="EMBL" id="PHK97598.1"/>
    </source>
</evidence>
<dbReference type="AlphaFoldDB" id="A0A2G0CC86"/>
<protein>
    <recommendedName>
        <fullName evidence="1">BioF2-like acetyltransferase domain-containing protein</fullName>
    </recommendedName>
</protein>
<dbReference type="InterPro" id="IPR038740">
    <property type="entry name" value="BioF2-like_GNAT_dom"/>
</dbReference>
<feature type="domain" description="BioF2-like acetyltransferase" evidence="1">
    <location>
        <begin position="217"/>
        <end position="350"/>
    </location>
</feature>